<evidence type="ECO:0000256" key="7">
    <source>
        <dbReference type="ARBA" id="ARBA00022763"/>
    </source>
</evidence>
<keyword evidence="19" id="KW-1185">Reference proteome</keyword>
<keyword evidence="11 15" id="KW-0234">DNA repair</keyword>
<dbReference type="PROSITE" id="PS01056">
    <property type="entry name" value="DNA_LIGASE_N2"/>
    <property type="match status" value="1"/>
</dbReference>
<dbReference type="EC" id="6.5.1.2" evidence="2 15"/>
<dbReference type="PROSITE" id="PS01055">
    <property type="entry name" value="DNA_LIGASE_N1"/>
    <property type="match status" value="1"/>
</dbReference>
<dbReference type="Gene3D" id="1.10.150.20">
    <property type="entry name" value="5' to 3' exonuclease, C-terminal subdomain"/>
    <property type="match status" value="2"/>
</dbReference>
<dbReference type="Pfam" id="PF00533">
    <property type="entry name" value="BRCT"/>
    <property type="match status" value="1"/>
</dbReference>
<feature type="binding site" evidence="15">
    <location>
        <begin position="93"/>
        <end position="94"/>
    </location>
    <ligand>
        <name>NAD(+)</name>
        <dbReference type="ChEBI" id="CHEBI:57540"/>
    </ligand>
</feature>
<dbReference type="CDD" id="cd00114">
    <property type="entry name" value="LIGANc"/>
    <property type="match status" value="1"/>
</dbReference>
<evidence type="ECO:0000256" key="9">
    <source>
        <dbReference type="ARBA" id="ARBA00022842"/>
    </source>
</evidence>
<feature type="active site" description="N6-AMP-lysine intermediate" evidence="15">
    <location>
        <position position="129"/>
    </location>
</feature>
<evidence type="ECO:0000259" key="17">
    <source>
        <dbReference type="PROSITE" id="PS50172"/>
    </source>
</evidence>
<dbReference type="FunFam" id="3.30.470.30:FF:000001">
    <property type="entry name" value="DNA ligase"/>
    <property type="match status" value="1"/>
</dbReference>
<feature type="binding site" evidence="15">
    <location>
        <position position="186"/>
    </location>
    <ligand>
        <name>NAD(+)</name>
        <dbReference type="ChEBI" id="CHEBI:57540"/>
    </ligand>
</feature>
<dbReference type="Pfam" id="PF01653">
    <property type="entry name" value="DNA_ligase_aden"/>
    <property type="match status" value="1"/>
</dbReference>
<evidence type="ECO:0000256" key="14">
    <source>
        <dbReference type="ARBA" id="ARBA00060881"/>
    </source>
</evidence>
<comment type="cofactor">
    <cofactor evidence="15">
        <name>Mg(2+)</name>
        <dbReference type="ChEBI" id="CHEBI:18420"/>
    </cofactor>
    <cofactor evidence="15">
        <name>Mn(2+)</name>
        <dbReference type="ChEBI" id="CHEBI:29035"/>
    </cofactor>
</comment>
<keyword evidence="6 15" id="KW-0479">Metal-binding</keyword>
<feature type="domain" description="BRCT" evidence="17">
    <location>
        <begin position="615"/>
        <end position="687"/>
    </location>
</feature>
<evidence type="ECO:0000256" key="2">
    <source>
        <dbReference type="ARBA" id="ARBA00012722"/>
    </source>
</evidence>
<evidence type="ECO:0000256" key="6">
    <source>
        <dbReference type="ARBA" id="ARBA00022723"/>
    </source>
</evidence>
<reference evidence="18 19" key="1">
    <citation type="journal article" date="2010" name="J. Bacteriol.">
        <title>Complete genome sequence of "Candidatus Puniceispirillum marinum" IMCC1322, a representative of the SAR116 clade in the Alphaproteobacteria.</title>
        <authorList>
            <person name="Oh H.M."/>
            <person name="Kwon K.K."/>
            <person name="Kang I."/>
            <person name="Kang S.G."/>
            <person name="Lee J.H."/>
            <person name="Kim S.J."/>
            <person name="Cho J.C."/>
        </authorList>
    </citation>
    <scope>NUCLEOTIDE SEQUENCE [LARGE SCALE GENOMIC DNA]</scope>
    <source>
        <strain evidence="18 19">IMCC1322</strain>
    </source>
</reference>
<accession>D5BPR5</accession>
<dbReference type="STRING" id="488538.SAR116_2323"/>
<feature type="binding site" evidence="15">
    <location>
        <position position="150"/>
    </location>
    <ligand>
        <name>NAD(+)</name>
        <dbReference type="ChEBI" id="CHEBI:57540"/>
    </ligand>
</feature>
<dbReference type="AlphaFoldDB" id="D5BPR5"/>
<dbReference type="InterPro" id="IPR004150">
    <property type="entry name" value="NAD_DNA_ligase_OB"/>
</dbReference>
<keyword evidence="12 15" id="KW-0464">Manganese</keyword>
<dbReference type="Gene3D" id="1.10.287.610">
    <property type="entry name" value="Helix hairpin bin"/>
    <property type="match status" value="1"/>
</dbReference>
<comment type="function">
    <text evidence="1 15">DNA ligase that catalyzes the formation of phosphodiester linkages between 5'-phosphoryl and 3'-hydroxyl groups in double-stranded DNA using NAD as a coenzyme and as the energy source for the reaction. It is essential for DNA replication and repair of damaged DNA.</text>
</comment>
<evidence type="ECO:0000256" key="4">
    <source>
        <dbReference type="ARBA" id="ARBA00022598"/>
    </source>
</evidence>
<feature type="binding site" evidence="15">
    <location>
        <position position="302"/>
    </location>
    <ligand>
        <name>NAD(+)</name>
        <dbReference type="ChEBI" id="CHEBI:57540"/>
    </ligand>
</feature>
<evidence type="ECO:0000256" key="11">
    <source>
        <dbReference type="ARBA" id="ARBA00023204"/>
    </source>
</evidence>
<dbReference type="eggNOG" id="COG0272">
    <property type="taxonomic scope" value="Bacteria"/>
</dbReference>
<evidence type="ECO:0000256" key="3">
    <source>
        <dbReference type="ARBA" id="ARBA00013308"/>
    </source>
</evidence>
<dbReference type="SUPFAM" id="SSF50249">
    <property type="entry name" value="Nucleic acid-binding proteins"/>
    <property type="match status" value="1"/>
</dbReference>
<dbReference type="GO" id="GO:0006260">
    <property type="term" value="P:DNA replication"/>
    <property type="evidence" value="ECO:0007669"/>
    <property type="project" value="UniProtKB-KW"/>
</dbReference>
<evidence type="ECO:0000256" key="5">
    <source>
        <dbReference type="ARBA" id="ARBA00022705"/>
    </source>
</evidence>
<dbReference type="Pfam" id="PF12826">
    <property type="entry name" value="HHH_2"/>
    <property type="match status" value="1"/>
</dbReference>
<dbReference type="SUPFAM" id="SSF52113">
    <property type="entry name" value="BRCT domain"/>
    <property type="match status" value="1"/>
</dbReference>
<evidence type="ECO:0000256" key="13">
    <source>
        <dbReference type="ARBA" id="ARBA00034005"/>
    </source>
</evidence>
<dbReference type="NCBIfam" id="NF005932">
    <property type="entry name" value="PRK07956.1"/>
    <property type="match status" value="1"/>
</dbReference>
<dbReference type="HAMAP" id="MF_01588">
    <property type="entry name" value="DNA_ligase_A"/>
    <property type="match status" value="1"/>
</dbReference>
<evidence type="ECO:0000256" key="15">
    <source>
        <dbReference type="HAMAP-Rule" id="MF_01588"/>
    </source>
</evidence>
<dbReference type="Gene3D" id="3.40.50.10190">
    <property type="entry name" value="BRCT domain"/>
    <property type="match status" value="1"/>
</dbReference>
<dbReference type="InterPro" id="IPR013840">
    <property type="entry name" value="DNAligase_N"/>
</dbReference>
<comment type="catalytic activity">
    <reaction evidence="13 15 16">
        <text>NAD(+) + (deoxyribonucleotide)n-3'-hydroxyl + 5'-phospho-(deoxyribonucleotide)m = (deoxyribonucleotide)n+m + AMP + beta-nicotinamide D-nucleotide.</text>
        <dbReference type="EC" id="6.5.1.2"/>
    </reaction>
</comment>
<dbReference type="RefSeq" id="WP_013047194.1">
    <property type="nucleotide sequence ID" value="NC_014010.1"/>
</dbReference>
<sequence length="696" mass="75837">MTRDHPDPSKMSADDAAQELAYLAERIAYHDRKYHGEDAPDISDADYDMLVARNNALEASFPELIRPDSPSQRVGTMVSGSFGKIRHAQPMLSLSNGFSAEDIADFVTRIRKFLSLAETDDIAFTAEPKIDGLSLSLRYEKGHLVQAATRGDGSEGEDVTANIRTVDAIPKTLPDTVPDIFEVRGEVYMDRKDFLALNADQERKGGKIFANPRNAAAGSLRQKDVSITGSRNLAFFAYSMGEASAPVAATHTDFLAALRDFGFSVNDLSRHCLSLDDMLATYDAIGSQRASLDYDIDGVVYKVDRHDYQERLGQVARAPRWALAHKFPAEQAETTIIKIDIQVGRTGALTPVARLTPVTVGGVVVSNATLHNEDEIARKDIRIGDHVIIQRAGDVIPQVVRVLDEKRPDDVQIFTFPDRCPVCDSDAIRPEGEAVRRCTGGLACEAQLVEQLKHFVSRDAFDIEGLGARQIEQFLELGWVKTPADIFRLETRRDKLATLDGYGAKSLDNLFASINARRTIGLERFIYALGIRQVGQATSRLLALHYGDLDMMMSALDPENTESEHEIAIAALVDIDQIGDAMAADICRFFGDTAHRNIVNDLASELSILPPERPSEDSAVSGKTVVFTGTLARMSRAEAKAKAEALGAKVSGSVSAKTDYLIAGADAGSKARKAAELGVTVLSEDEWRALIGAPSS</sequence>
<dbReference type="PANTHER" id="PTHR23389:SF9">
    <property type="entry name" value="DNA LIGASE"/>
    <property type="match status" value="1"/>
</dbReference>
<dbReference type="PIRSF" id="PIRSF001604">
    <property type="entry name" value="LigA"/>
    <property type="match status" value="1"/>
</dbReference>
<dbReference type="Pfam" id="PF03119">
    <property type="entry name" value="DNA_ligase_ZBD"/>
    <property type="match status" value="1"/>
</dbReference>
<dbReference type="InterPro" id="IPR001357">
    <property type="entry name" value="BRCT_dom"/>
</dbReference>
<feature type="binding site" evidence="15">
    <location>
        <position position="420"/>
    </location>
    <ligand>
        <name>Zn(2+)</name>
        <dbReference type="ChEBI" id="CHEBI:29105"/>
    </ligand>
</feature>
<feature type="binding site" evidence="15">
    <location>
        <position position="127"/>
    </location>
    <ligand>
        <name>NAD(+)</name>
        <dbReference type="ChEBI" id="CHEBI:57540"/>
    </ligand>
</feature>
<keyword evidence="8 15" id="KW-0862">Zinc</keyword>
<dbReference type="Pfam" id="PF03120">
    <property type="entry name" value="OB_DNA_ligase"/>
    <property type="match status" value="1"/>
</dbReference>
<name>D5BPR5_PUNMI</name>
<feature type="binding site" evidence="15">
    <location>
        <position position="444"/>
    </location>
    <ligand>
        <name>Zn(2+)</name>
        <dbReference type="ChEBI" id="CHEBI:29105"/>
    </ligand>
</feature>
<dbReference type="SUPFAM" id="SSF47781">
    <property type="entry name" value="RuvA domain 2-like"/>
    <property type="match status" value="1"/>
</dbReference>
<keyword evidence="5 15" id="KW-0235">DNA replication</keyword>
<dbReference type="Gene3D" id="2.40.50.140">
    <property type="entry name" value="Nucleic acid-binding proteins"/>
    <property type="match status" value="1"/>
</dbReference>
<keyword evidence="9 15" id="KW-0460">Magnesium</keyword>
<dbReference type="InterPro" id="IPR004149">
    <property type="entry name" value="Znf_DNAligase_C4"/>
</dbReference>
<dbReference type="KEGG" id="apb:SAR116_2323"/>
<evidence type="ECO:0000256" key="10">
    <source>
        <dbReference type="ARBA" id="ARBA00023027"/>
    </source>
</evidence>
<evidence type="ECO:0000256" key="12">
    <source>
        <dbReference type="ARBA" id="ARBA00023211"/>
    </source>
</evidence>
<organism evidence="18 19">
    <name type="scientific">Puniceispirillum marinum (strain IMCC1322)</name>
    <dbReference type="NCBI Taxonomy" id="488538"/>
    <lineage>
        <taxon>Bacteria</taxon>
        <taxon>Pseudomonadati</taxon>
        <taxon>Pseudomonadota</taxon>
        <taxon>Alphaproteobacteria</taxon>
        <taxon>Candidatus Puniceispirillales</taxon>
        <taxon>Candidatus Puniceispirillaceae</taxon>
        <taxon>Candidatus Puniceispirillum</taxon>
    </lineage>
</organism>
<feature type="binding site" evidence="15">
    <location>
        <position position="423"/>
    </location>
    <ligand>
        <name>Zn(2+)</name>
        <dbReference type="ChEBI" id="CHEBI:29105"/>
    </ligand>
</feature>
<feature type="binding site" evidence="15">
    <location>
        <begin position="44"/>
        <end position="48"/>
    </location>
    <ligand>
        <name>NAD(+)</name>
        <dbReference type="ChEBI" id="CHEBI:57540"/>
    </ligand>
</feature>
<dbReference type="InterPro" id="IPR018239">
    <property type="entry name" value="DNA_ligase_AS"/>
</dbReference>
<dbReference type="InterPro" id="IPR001679">
    <property type="entry name" value="DNA_ligase"/>
</dbReference>
<dbReference type="HOGENOM" id="CLU_007764_2_1_5"/>
<evidence type="ECO:0000256" key="1">
    <source>
        <dbReference type="ARBA" id="ARBA00004067"/>
    </source>
</evidence>
<dbReference type="InterPro" id="IPR013839">
    <property type="entry name" value="DNAligase_adenylation"/>
</dbReference>
<dbReference type="GO" id="GO:0006281">
    <property type="term" value="P:DNA repair"/>
    <property type="evidence" value="ECO:0007669"/>
    <property type="project" value="UniProtKB-KW"/>
</dbReference>
<dbReference type="InterPro" id="IPR033136">
    <property type="entry name" value="DNA_ligase_CS"/>
</dbReference>
<proteinExistence type="inferred from homology"/>
<dbReference type="InterPro" id="IPR012340">
    <property type="entry name" value="NA-bd_OB-fold"/>
</dbReference>
<comment type="similarity">
    <text evidence="14 15">Belongs to the NAD-dependent DNA ligase family. LigA subfamily.</text>
</comment>
<dbReference type="GO" id="GO:0005829">
    <property type="term" value="C:cytosol"/>
    <property type="evidence" value="ECO:0007669"/>
    <property type="project" value="TreeGrafter"/>
</dbReference>
<dbReference type="SUPFAM" id="SSF56091">
    <property type="entry name" value="DNA ligase/mRNA capping enzyme, catalytic domain"/>
    <property type="match status" value="1"/>
</dbReference>
<evidence type="ECO:0000256" key="8">
    <source>
        <dbReference type="ARBA" id="ARBA00022833"/>
    </source>
</evidence>
<evidence type="ECO:0000256" key="16">
    <source>
        <dbReference type="RuleBase" id="RU000618"/>
    </source>
</evidence>
<keyword evidence="10 15" id="KW-0520">NAD</keyword>
<feature type="binding site" evidence="15">
    <location>
        <position position="326"/>
    </location>
    <ligand>
        <name>NAD(+)</name>
        <dbReference type="ChEBI" id="CHEBI:57540"/>
    </ligand>
</feature>
<dbReference type="FunFam" id="1.10.150.20:FF:000007">
    <property type="entry name" value="DNA ligase"/>
    <property type="match status" value="1"/>
</dbReference>
<comment type="caution">
    <text evidence="15">Lacks conserved residue(s) required for the propagation of feature annotation.</text>
</comment>
<dbReference type="Proteomes" id="UP000007460">
    <property type="component" value="Chromosome"/>
</dbReference>
<keyword evidence="7 15" id="KW-0227">DNA damage</keyword>
<keyword evidence="4 15" id="KW-0436">Ligase</keyword>
<dbReference type="Gene3D" id="6.20.10.30">
    <property type="match status" value="1"/>
</dbReference>
<dbReference type="CDD" id="cd17748">
    <property type="entry name" value="BRCT_DNA_ligase_like"/>
    <property type="match status" value="1"/>
</dbReference>
<dbReference type="PANTHER" id="PTHR23389">
    <property type="entry name" value="CHROMOSOME TRANSMISSION FIDELITY FACTOR 18"/>
    <property type="match status" value="1"/>
</dbReference>
<evidence type="ECO:0000313" key="19">
    <source>
        <dbReference type="Proteomes" id="UP000007460"/>
    </source>
</evidence>
<dbReference type="EMBL" id="CP001751">
    <property type="protein sequence ID" value="ADE40567.1"/>
    <property type="molecule type" value="Genomic_DNA"/>
</dbReference>
<dbReference type="Gene3D" id="3.30.470.30">
    <property type="entry name" value="DNA ligase/mRNA capping enzyme"/>
    <property type="match status" value="1"/>
</dbReference>
<protein>
    <recommendedName>
        <fullName evidence="3 15">DNA ligase</fullName>
        <ecNumber evidence="2 15">6.5.1.2</ecNumber>
    </recommendedName>
    <alternativeName>
        <fullName evidence="15">Polydeoxyribonucleotide synthase [NAD(+)]</fullName>
    </alternativeName>
</protein>
<dbReference type="NCBIfam" id="TIGR00575">
    <property type="entry name" value="dnlj"/>
    <property type="match status" value="1"/>
</dbReference>
<dbReference type="SMART" id="SM00532">
    <property type="entry name" value="LIGANc"/>
    <property type="match status" value="1"/>
</dbReference>
<dbReference type="InterPro" id="IPR010994">
    <property type="entry name" value="RuvA_2-like"/>
</dbReference>
<dbReference type="InterPro" id="IPR036420">
    <property type="entry name" value="BRCT_dom_sf"/>
</dbReference>
<dbReference type="PROSITE" id="PS50172">
    <property type="entry name" value="BRCT"/>
    <property type="match status" value="1"/>
</dbReference>
<dbReference type="SMART" id="SM00292">
    <property type="entry name" value="BRCT"/>
    <property type="match status" value="1"/>
</dbReference>
<dbReference type="FunFam" id="2.40.50.140:FF:000012">
    <property type="entry name" value="DNA ligase"/>
    <property type="match status" value="1"/>
</dbReference>
<dbReference type="OrthoDB" id="9759736at2"/>
<dbReference type="GO" id="GO:0046872">
    <property type="term" value="F:metal ion binding"/>
    <property type="evidence" value="ECO:0007669"/>
    <property type="project" value="UniProtKB-KW"/>
</dbReference>
<dbReference type="GO" id="GO:0003911">
    <property type="term" value="F:DNA ligase (NAD+) activity"/>
    <property type="evidence" value="ECO:0007669"/>
    <property type="project" value="UniProtKB-UniRule"/>
</dbReference>
<gene>
    <name evidence="15" type="primary">ligA</name>
    <name evidence="18" type="ordered locus">SAR116_2323</name>
</gene>
<evidence type="ECO:0000313" key="18">
    <source>
        <dbReference type="EMBL" id="ADE40567.1"/>
    </source>
</evidence>
<dbReference type="InterPro" id="IPR041663">
    <property type="entry name" value="DisA/LigA_HHH"/>
</dbReference>